<comment type="cofactor">
    <cofactor evidence="1">
        <name>thiamine diphosphate</name>
        <dbReference type="ChEBI" id="CHEBI:58937"/>
    </cofactor>
</comment>
<evidence type="ECO:0000256" key="1">
    <source>
        <dbReference type="ARBA" id="ARBA00001964"/>
    </source>
</evidence>
<dbReference type="GO" id="GO:0006086">
    <property type="term" value="P:pyruvate decarboxylation to acetyl-CoA"/>
    <property type="evidence" value="ECO:0007669"/>
    <property type="project" value="TreeGrafter"/>
</dbReference>
<dbReference type="CDD" id="cd02000">
    <property type="entry name" value="TPP_E1_PDC_ADC_BCADC"/>
    <property type="match status" value="1"/>
</dbReference>
<dbReference type="Gene3D" id="3.40.50.970">
    <property type="match status" value="1"/>
</dbReference>
<proteinExistence type="predicted"/>
<accession>A0A381SSG9</accession>
<dbReference type="Pfam" id="PF00676">
    <property type="entry name" value="E1_dh"/>
    <property type="match status" value="1"/>
</dbReference>
<evidence type="ECO:0000256" key="2">
    <source>
        <dbReference type="ARBA" id="ARBA00023002"/>
    </source>
</evidence>
<protein>
    <recommendedName>
        <fullName evidence="4">Dehydrogenase E1 component domain-containing protein</fullName>
    </recommendedName>
</protein>
<evidence type="ECO:0000313" key="5">
    <source>
        <dbReference type="EMBL" id="SVA06946.1"/>
    </source>
</evidence>
<evidence type="ECO:0000259" key="4">
    <source>
        <dbReference type="Pfam" id="PF00676"/>
    </source>
</evidence>
<organism evidence="5">
    <name type="scientific">marine metagenome</name>
    <dbReference type="NCBI Taxonomy" id="408172"/>
    <lineage>
        <taxon>unclassified sequences</taxon>
        <taxon>metagenomes</taxon>
        <taxon>ecological metagenomes</taxon>
    </lineage>
</organism>
<dbReference type="AlphaFoldDB" id="A0A381SSG9"/>
<dbReference type="SUPFAM" id="SSF52518">
    <property type="entry name" value="Thiamin diphosphate-binding fold (THDP-binding)"/>
    <property type="match status" value="1"/>
</dbReference>
<sequence length="310" mass="34392">MLRIRKVELKIAEFYSEEEMRCPVHLSIGQEAVAVGVCSALGKKDFALSAHRSHAHYLAKGGDLKSMLAELYGKATGCAQGKGGSMHLIDLDAGLIAAVPIVGSTIPIAVGSAWGSLMQNKNLLTAVFFGEGATETGVFHESLGFASLHNIPIIFVCENNLYSVYSPLTVRQSDKRNNLKIVEGHGITSLKGEGNDVASVYALTKEAIHVIEEQKGPVYIEFDTYRWLEHCGPNEDDHLGYRDDEEVKIWKEKCPLEITRKYLIQNNLIDQKEIDESSLRLDQEIKEAFDFAKSSPFLDKKHLHLSIYAD</sequence>
<reference evidence="5" key="1">
    <citation type="submission" date="2018-05" db="EMBL/GenBank/DDBJ databases">
        <authorList>
            <person name="Lanie J.A."/>
            <person name="Ng W.-L."/>
            <person name="Kazmierczak K.M."/>
            <person name="Andrzejewski T.M."/>
            <person name="Davidsen T.M."/>
            <person name="Wayne K.J."/>
            <person name="Tettelin H."/>
            <person name="Glass J.I."/>
            <person name="Rusch D."/>
            <person name="Podicherti R."/>
            <person name="Tsui H.-C.T."/>
            <person name="Winkler M.E."/>
        </authorList>
    </citation>
    <scope>NUCLEOTIDE SEQUENCE</scope>
</reference>
<name>A0A381SSG9_9ZZZZ</name>
<dbReference type="EMBL" id="UINC01003509">
    <property type="protein sequence ID" value="SVA06946.1"/>
    <property type="molecule type" value="Genomic_DNA"/>
</dbReference>
<evidence type="ECO:0000256" key="3">
    <source>
        <dbReference type="ARBA" id="ARBA00023052"/>
    </source>
</evidence>
<dbReference type="InterPro" id="IPR050642">
    <property type="entry name" value="PDH_E1_Alpha_Subunit"/>
</dbReference>
<keyword evidence="2" id="KW-0560">Oxidoreductase</keyword>
<dbReference type="PANTHER" id="PTHR11516">
    <property type="entry name" value="PYRUVATE DEHYDROGENASE E1 COMPONENT, ALPHA SUBUNIT BACTERIAL AND ORGANELLAR"/>
    <property type="match status" value="1"/>
</dbReference>
<keyword evidence="3" id="KW-0786">Thiamine pyrophosphate</keyword>
<feature type="domain" description="Dehydrogenase E1 component" evidence="4">
    <location>
        <begin position="2"/>
        <end position="298"/>
    </location>
</feature>
<dbReference type="GO" id="GO:0004739">
    <property type="term" value="F:pyruvate dehydrogenase (acetyl-transferring) activity"/>
    <property type="evidence" value="ECO:0007669"/>
    <property type="project" value="TreeGrafter"/>
</dbReference>
<dbReference type="InterPro" id="IPR001017">
    <property type="entry name" value="DH_E1"/>
</dbReference>
<gene>
    <name evidence="5" type="ORF">METZ01_LOCUS59800</name>
</gene>
<dbReference type="PANTHER" id="PTHR11516:SF60">
    <property type="entry name" value="PYRUVATE DEHYDROGENASE E1 COMPONENT SUBUNIT ALPHA"/>
    <property type="match status" value="1"/>
</dbReference>
<dbReference type="InterPro" id="IPR029061">
    <property type="entry name" value="THDP-binding"/>
</dbReference>